<reference evidence="2 3" key="1">
    <citation type="submission" date="2018-07" db="EMBL/GenBank/DDBJ databases">
        <title>Genomic Encyclopedia of Type Strains, Phase III (KMG-III): the genomes of soil and plant-associated and newly described type strains.</title>
        <authorList>
            <person name="Whitman W."/>
        </authorList>
    </citation>
    <scope>NUCLEOTIDE SEQUENCE [LARGE SCALE GENOMIC DNA]</scope>
    <source>
        <strain evidence="2 3">CECT 8575</strain>
    </source>
</reference>
<feature type="transmembrane region" description="Helical" evidence="1">
    <location>
        <begin position="21"/>
        <end position="45"/>
    </location>
</feature>
<feature type="transmembrane region" description="Helical" evidence="1">
    <location>
        <begin position="504"/>
        <end position="527"/>
    </location>
</feature>
<evidence type="ECO:0000256" key="1">
    <source>
        <dbReference type="SAM" id="Phobius"/>
    </source>
</evidence>
<gene>
    <name evidence="2" type="ORF">DFQ14_1016</name>
</gene>
<keyword evidence="1" id="KW-1133">Transmembrane helix</keyword>
<evidence type="ECO:0000313" key="3">
    <source>
        <dbReference type="Proteomes" id="UP000253495"/>
    </source>
</evidence>
<protein>
    <submittedName>
        <fullName evidence="2">ABC-2 type transport system permease protein</fullName>
    </submittedName>
</protein>
<organism evidence="2 3">
    <name type="scientific">Halopolyspora algeriensis</name>
    <dbReference type="NCBI Taxonomy" id="1500506"/>
    <lineage>
        <taxon>Bacteria</taxon>
        <taxon>Bacillati</taxon>
        <taxon>Actinomycetota</taxon>
        <taxon>Actinomycetes</taxon>
        <taxon>Actinomycetes incertae sedis</taxon>
        <taxon>Halopolyspora</taxon>
    </lineage>
</organism>
<feature type="transmembrane region" description="Helical" evidence="1">
    <location>
        <begin position="297"/>
        <end position="316"/>
    </location>
</feature>
<feature type="transmembrane region" description="Helical" evidence="1">
    <location>
        <begin position="197"/>
        <end position="219"/>
    </location>
</feature>
<evidence type="ECO:0000313" key="2">
    <source>
        <dbReference type="EMBL" id="RCW46670.1"/>
    </source>
</evidence>
<feature type="transmembrane region" description="Helical" evidence="1">
    <location>
        <begin position="432"/>
        <end position="456"/>
    </location>
</feature>
<keyword evidence="1" id="KW-0472">Membrane</keyword>
<keyword evidence="3" id="KW-1185">Reference proteome</keyword>
<feature type="transmembrane region" description="Helical" evidence="1">
    <location>
        <begin position="127"/>
        <end position="152"/>
    </location>
</feature>
<dbReference type="Proteomes" id="UP000253495">
    <property type="component" value="Unassembled WGS sequence"/>
</dbReference>
<accession>A0A368W3M5</accession>
<feature type="transmembrane region" description="Helical" evidence="1">
    <location>
        <begin position="86"/>
        <end position="106"/>
    </location>
</feature>
<proteinExistence type="predicted"/>
<feature type="transmembrane region" description="Helical" evidence="1">
    <location>
        <begin position="397"/>
        <end position="420"/>
    </location>
</feature>
<feature type="transmembrane region" description="Helical" evidence="1">
    <location>
        <begin position="164"/>
        <end position="185"/>
    </location>
</feature>
<comment type="caution">
    <text evidence="2">The sequence shown here is derived from an EMBL/GenBank/DDBJ whole genome shotgun (WGS) entry which is preliminary data.</text>
</comment>
<dbReference type="AlphaFoldDB" id="A0A368W3M5"/>
<name>A0A368W3M5_9ACTN</name>
<dbReference type="EMBL" id="QPJC01000001">
    <property type="protein sequence ID" value="RCW46670.1"/>
    <property type="molecule type" value="Genomic_DNA"/>
</dbReference>
<keyword evidence="1" id="KW-0812">Transmembrane</keyword>
<sequence>MMTTLSGTGSLIRLILRRDRIRIPVWILAIAATVVSSVASFPGIYADADDRQARAALMNNPATVALSGPGHGLDNYTFGAMTANELGGFTAVAFALMSILLVVRHTRAEEESGRAELIRAAVVGRHAAMTATLTVGLGTNLLLGGILALGLVSSPAQLGLAGSLLFAASMTAVGVVFTGMAAVTAQLMEHSRAATGLAAALLGLAFALRAAGDIGTGTLSWLSPIGWAQATRAYVDGRWWPLLPALGLTVVLVITAYVLRTRRDEGAGLVRAGLGRAEASGWLAGPIALAFRLQRGVLIGWMVAFVLFGLFIGSMADQAAAFVAENEMARRYFSRLGGSAAATETLLATYMSLMAMVGTGYALQATLLLRSEEASGRLEPLLGGAPLSRLRWASSHLVATLAGSVLVLGGAGLGAGVVYAGTTGEVVDAAAVLAGALTHLPALWVLAGFAVTLFGLAPAAIGLVWAALAGVVFLGMFGPLLQLPEWVSDLSPFAHTPQLPGAEFTAGPIIVLVALATALVLAGLTGFRRRDVR</sequence>
<feature type="transmembrane region" description="Helical" evidence="1">
    <location>
        <begin position="239"/>
        <end position="259"/>
    </location>
</feature>
<feature type="transmembrane region" description="Helical" evidence="1">
    <location>
        <begin position="463"/>
        <end position="484"/>
    </location>
</feature>
<feature type="transmembrane region" description="Helical" evidence="1">
    <location>
        <begin position="347"/>
        <end position="369"/>
    </location>
</feature>